<dbReference type="Pfam" id="PF16872">
    <property type="entry name" value="putAbiC"/>
    <property type="match status" value="1"/>
</dbReference>
<reference evidence="3 4" key="1">
    <citation type="submission" date="2020-04" db="EMBL/GenBank/DDBJ databases">
        <title>Zoogloea sp. G-4-1-14 isolated from soil.</title>
        <authorList>
            <person name="Dahal R.H."/>
        </authorList>
    </citation>
    <scope>NUCLEOTIDE SEQUENCE [LARGE SCALE GENOMIC DNA]</scope>
    <source>
        <strain evidence="3 4">G-4-1-14</strain>
    </source>
</reference>
<evidence type="ECO:0000313" key="3">
    <source>
        <dbReference type="EMBL" id="NML24341.1"/>
    </source>
</evidence>
<feature type="transmembrane region" description="Helical" evidence="2">
    <location>
        <begin position="58"/>
        <end position="77"/>
    </location>
</feature>
<proteinExistence type="predicted"/>
<evidence type="ECO:0000256" key="1">
    <source>
        <dbReference type="SAM" id="Coils"/>
    </source>
</evidence>
<evidence type="ECO:0008006" key="5">
    <source>
        <dbReference type="Google" id="ProtNLM"/>
    </source>
</evidence>
<protein>
    <recommendedName>
        <fullName evidence="5">Phage abortive infection protein</fullName>
    </recommendedName>
</protein>
<accession>A0A848G3T1</accession>
<feature type="coiled-coil region" evidence="1">
    <location>
        <begin position="75"/>
        <end position="109"/>
    </location>
</feature>
<organism evidence="3 4">
    <name type="scientific">Zoogloea dura</name>
    <dbReference type="NCBI Taxonomy" id="2728840"/>
    <lineage>
        <taxon>Bacteria</taxon>
        <taxon>Pseudomonadati</taxon>
        <taxon>Pseudomonadota</taxon>
        <taxon>Betaproteobacteria</taxon>
        <taxon>Rhodocyclales</taxon>
        <taxon>Zoogloeaceae</taxon>
        <taxon>Zoogloea</taxon>
    </lineage>
</organism>
<dbReference type="RefSeq" id="WP_169143978.1">
    <property type="nucleotide sequence ID" value="NZ_JABBGA010000001.1"/>
</dbReference>
<feature type="transmembrane region" description="Helical" evidence="2">
    <location>
        <begin position="17"/>
        <end position="38"/>
    </location>
</feature>
<comment type="caution">
    <text evidence="3">The sequence shown here is derived from an EMBL/GenBank/DDBJ whole genome shotgun (WGS) entry which is preliminary data.</text>
</comment>
<sequence>MKNDDQENRSDNDGVSLWIWGASIVVVIVLWAVSAFWINVGAGDQKDDRGTFGDMFGAVNALFSGLALATLFYTVFLQRKELRETRQELAEQREQMEIQNETMRRQELEGTFFSLLRLLGSHVDALQVFSGSHVAPLATGRACFRTYASRLHNEQNQVDASCLAEVFPSLFDKFRSEFGDDISHYLLTLEQIAKFIDSKIPNDEKGGYSEILRATLSMNERVVLFYYGLSPIGQQRLKPLIERYGLLDRVTDSRFFPTGASHYYENSATCFNGSSKP</sequence>
<dbReference type="Proteomes" id="UP000580043">
    <property type="component" value="Unassembled WGS sequence"/>
</dbReference>
<evidence type="ECO:0000313" key="4">
    <source>
        <dbReference type="Proteomes" id="UP000580043"/>
    </source>
</evidence>
<keyword evidence="1" id="KW-0175">Coiled coil</keyword>
<dbReference type="InterPro" id="IPR031709">
    <property type="entry name" value="PutAbiC"/>
</dbReference>
<evidence type="ECO:0000256" key="2">
    <source>
        <dbReference type="SAM" id="Phobius"/>
    </source>
</evidence>
<dbReference type="EMBL" id="JABBGA010000001">
    <property type="protein sequence ID" value="NML24341.1"/>
    <property type="molecule type" value="Genomic_DNA"/>
</dbReference>
<keyword evidence="2" id="KW-1133">Transmembrane helix</keyword>
<gene>
    <name evidence="3" type="ORF">HHL15_01155</name>
</gene>
<keyword evidence="2" id="KW-0812">Transmembrane</keyword>
<name>A0A848G3T1_9RHOO</name>
<keyword evidence="4" id="KW-1185">Reference proteome</keyword>
<dbReference type="AlphaFoldDB" id="A0A848G3T1"/>
<keyword evidence="2" id="KW-0472">Membrane</keyword>